<dbReference type="PROSITE" id="PS50089">
    <property type="entry name" value="ZF_RING_2"/>
    <property type="match status" value="1"/>
</dbReference>
<organism evidence="4 5">
    <name type="scientific">Coniochaeta ligniaria NRRL 30616</name>
    <dbReference type="NCBI Taxonomy" id="1408157"/>
    <lineage>
        <taxon>Eukaryota</taxon>
        <taxon>Fungi</taxon>
        <taxon>Dikarya</taxon>
        <taxon>Ascomycota</taxon>
        <taxon>Pezizomycotina</taxon>
        <taxon>Sordariomycetes</taxon>
        <taxon>Sordariomycetidae</taxon>
        <taxon>Coniochaetales</taxon>
        <taxon>Coniochaetaceae</taxon>
        <taxon>Coniochaeta</taxon>
    </lineage>
</organism>
<dbReference type="Gene3D" id="3.30.40.10">
    <property type="entry name" value="Zinc/RING finger domain, C3HC4 (zinc finger)"/>
    <property type="match status" value="1"/>
</dbReference>
<dbReference type="SUPFAM" id="SSF57850">
    <property type="entry name" value="RING/U-box"/>
    <property type="match status" value="1"/>
</dbReference>
<feature type="non-terminal residue" evidence="4">
    <location>
        <position position="1"/>
    </location>
</feature>
<keyword evidence="5" id="KW-1185">Reference proteome</keyword>
<dbReference type="EMBL" id="KV875105">
    <property type="protein sequence ID" value="OIW23804.1"/>
    <property type="molecule type" value="Genomic_DNA"/>
</dbReference>
<dbReference type="Proteomes" id="UP000182658">
    <property type="component" value="Unassembled WGS sequence"/>
</dbReference>
<feature type="compositionally biased region" description="Gly residues" evidence="2">
    <location>
        <begin position="158"/>
        <end position="170"/>
    </location>
</feature>
<evidence type="ECO:0000313" key="4">
    <source>
        <dbReference type="EMBL" id="OIW23804.1"/>
    </source>
</evidence>
<evidence type="ECO:0000256" key="2">
    <source>
        <dbReference type="SAM" id="MobiDB-lite"/>
    </source>
</evidence>
<dbReference type="InParanoid" id="A0A1J7J3Q4"/>
<keyword evidence="1" id="KW-0862">Zinc</keyword>
<feature type="region of interest" description="Disordered" evidence="2">
    <location>
        <begin position="124"/>
        <end position="183"/>
    </location>
</feature>
<gene>
    <name evidence="4" type="ORF">CONLIGDRAFT_110317</name>
</gene>
<keyword evidence="1" id="KW-0479">Metal-binding</keyword>
<dbReference type="InterPro" id="IPR013083">
    <property type="entry name" value="Znf_RING/FYVE/PHD"/>
</dbReference>
<sequence>EHCKEIQWNIVGSHLGKGSKTYIYTVLAFLFTRVDIDLSIITRLLPTCCNLHSKDLEGSRGAISLRLYQRSNVYCSHITTRSKYRRKDSTMSDERGQWEVSFSRSERRIMLIWVDEEDPSSLEYIWDTQPPTSHPRAFDTHSASEDASEEAPAQDAGPAGGESAGTGTQVGGTVTADEQGATVPVKVAEDDAEPEYYWPNIQRYIESHGSPRPSMQCAICLQGLFHPGVCSASSRHYLEPIEVLDCNHVIGRRCWSNVAVNAIMEKKPPTCPFCRAAQHSWWWRFEIGEVDPWHRPSLGSQAHS</sequence>
<evidence type="ECO:0000313" key="5">
    <source>
        <dbReference type="Proteomes" id="UP000182658"/>
    </source>
</evidence>
<reference evidence="4 5" key="1">
    <citation type="submission" date="2016-10" db="EMBL/GenBank/DDBJ databases">
        <title>Draft genome sequence of Coniochaeta ligniaria NRRL30616, a lignocellulolytic fungus for bioabatement of inhibitors in plant biomass hydrolysates.</title>
        <authorList>
            <consortium name="DOE Joint Genome Institute"/>
            <person name="Jimenez D.J."/>
            <person name="Hector R.E."/>
            <person name="Riley R."/>
            <person name="Sun H."/>
            <person name="Grigoriev I.V."/>
            <person name="Van Elsas J.D."/>
            <person name="Nichols N.N."/>
        </authorList>
    </citation>
    <scope>NUCLEOTIDE SEQUENCE [LARGE SCALE GENOMIC DNA]</scope>
    <source>
        <strain evidence="4 5">NRRL 30616</strain>
    </source>
</reference>
<feature type="domain" description="RING-type" evidence="3">
    <location>
        <begin position="217"/>
        <end position="275"/>
    </location>
</feature>
<name>A0A1J7J3Q4_9PEZI</name>
<evidence type="ECO:0000256" key="1">
    <source>
        <dbReference type="PROSITE-ProRule" id="PRU00175"/>
    </source>
</evidence>
<evidence type="ECO:0000259" key="3">
    <source>
        <dbReference type="PROSITE" id="PS50089"/>
    </source>
</evidence>
<protein>
    <recommendedName>
        <fullName evidence="3">RING-type domain-containing protein</fullName>
    </recommendedName>
</protein>
<keyword evidence="1" id="KW-0863">Zinc-finger</keyword>
<dbReference type="InterPro" id="IPR001841">
    <property type="entry name" value="Znf_RING"/>
</dbReference>
<dbReference type="OrthoDB" id="10403308at2759"/>
<proteinExistence type="predicted"/>
<dbReference type="GO" id="GO:0008270">
    <property type="term" value="F:zinc ion binding"/>
    <property type="evidence" value="ECO:0007669"/>
    <property type="project" value="UniProtKB-KW"/>
</dbReference>
<dbReference type="AlphaFoldDB" id="A0A1J7J3Q4"/>
<accession>A0A1J7J3Q4</accession>